<evidence type="ECO:0000313" key="3">
    <source>
        <dbReference type="Proteomes" id="UP000192674"/>
    </source>
</evidence>
<dbReference type="PROSITE" id="PS51257">
    <property type="entry name" value="PROKAR_LIPOPROTEIN"/>
    <property type="match status" value="1"/>
</dbReference>
<feature type="signal peptide" evidence="1">
    <location>
        <begin position="1"/>
        <end position="21"/>
    </location>
</feature>
<proteinExistence type="predicted"/>
<protein>
    <recommendedName>
        <fullName evidence="4">Lipoprotein</fullName>
    </recommendedName>
</protein>
<reference evidence="2 3" key="1">
    <citation type="submission" date="2017-04" db="EMBL/GenBank/DDBJ databases">
        <authorList>
            <person name="Afonso C.L."/>
            <person name="Miller P.J."/>
            <person name="Scott M.A."/>
            <person name="Spackman E."/>
            <person name="Goraichik I."/>
            <person name="Dimitrov K.M."/>
            <person name="Suarez D.L."/>
            <person name="Swayne D.E."/>
        </authorList>
    </citation>
    <scope>NUCLEOTIDE SEQUENCE [LARGE SCALE GENOMIC DNA]</scope>
    <source>
        <strain evidence="2 3">DSM 43828</strain>
    </source>
</reference>
<keyword evidence="3" id="KW-1185">Reference proteome</keyword>
<dbReference type="OrthoDB" id="9980577at2"/>
<dbReference type="Proteomes" id="UP000192674">
    <property type="component" value="Unassembled WGS sequence"/>
</dbReference>
<evidence type="ECO:0000256" key="1">
    <source>
        <dbReference type="SAM" id="SignalP"/>
    </source>
</evidence>
<sequence>MRKWLAGLCVLLVAACTTSSGETVTQTSEVSGDKQSVVAKFPWMTGIKEVHWVAVTRGDPRTPGPTDTVYHAVIHLDDTGIKQLKENRWNPATPGWTKEVHPKLVTLVDSAGEWMHSSDYDARNKSSLHGKFHALLDKGVVYFSGYTM</sequence>
<gene>
    <name evidence="2" type="ORF">SAMN05661093_07273</name>
</gene>
<dbReference type="AlphaFoldDB" id="A0A1Y5Y2P4"/>
<name>A0A1Y5Y2P4_KIBAR</name>
<dbReference type="EMBL" id="FWXV01000007">
    <property type="protein sequence ID" value="SMD22034.1"/>
    <property type="molecule type" value="Genomic_DNA"/>
</dbReference>
<evidence type="ECO:0008006" key="4">
    <source>
        <dbReference type="Google" id="ProtNLM"/>
    </source>
</evidence>
<keyword evidence="1" id="KW-0732">Signal</keyword>
<organism evidence="2 3">
    <name type="scientific">Kibdelosporangium aridum</name>
    <dbReference type="NCBI Taxonomy" id="2030"/>
    <lineage>
        <taxon>Bacteria</taxon>
        <taxon>Bacillati</taxon>
        <taxon>Actinomycetota</taxon>
        <taxon>Actinomycetes</taxon>
        <taxon>Pseudonocardiales</taxon>
        <taxon>Pseudonocardiaceae</taxon>
        <taxon>Kibdelosporangium</taxon>
    </lineage>
</organism>
<evidence type="ECO:0000313" key="2">
    <source>
        <dbReference type="EMBL" id="SMD22034.1"/>
    </source>
</evidence>
<feature type="chain" id="PRO_5013096874" description="Lipoprotein" evidence="1">
    <location>
        <begin position="22"/>
        <end position="148"/>
    </location>
</feature>
<dbReference type="RefSeq" id="WP_084431106.1">
    <property type="nucleotide sequence ID" value="NZ_FWXV01000007.1"/>
</dbReference>
<accession>A0A1Y5Y2P4</accession>